<dbReference type="GO" id="GO:0005886">
    <property type="term" value="C:plasma membrane"/>
    <property type="evidence" value="ECO:0007669"/>
    <property type="project" value="UniProtKB-SubCell"/>
</dbReference>
<evidence type="ECO:0000256" key="8">
    <source>
        <dbReference type="ARBA" id="ARBA00023136"/>
    </source>
</evidence>
<comment type="subcellular location">
    <subcellularLocation>
        <location evidence="1">Cell inner membrane</location>
        <topology evidence="1">Multi-pass membrane protein</topology>
    </subcellularLocation>
</comment>
<dbReference type="InterPro" id="IPR007334">
    <property type="entry name" value="UPF0208"/>
</dbReference>
<evidence type="ECO:0000256" key="4">
    <source>
        <dbReference type="ARBA" id="ARBA00022475"/>
    </source>
</evidence>
<gene>
    <name evidence="10" type="ORF">SAMN05216262_10865</name>
</gene>
<protein>
    <recommendedName>
        <fullName evidence="3">UPF0208 membrane protein YfbV</fullName>
    </recommendedName>
</protein>
<feature type="transmembrane region" description="Helical" evidence="9">
    <location>
        <begin position="40"/>
        <end position="59"/>
    </location>
</feature>
<sequence length="140" mass="16002">MKLSLLELISLGRKYMHLWPERNELNGYFAEYRAVKISRLVCKVMPGLALFCLLMQLYFGSMAILPQALLYSLCLISFPLQALIFMGVKADKFLPPALASWYKEGVAQINQNGGEIKLSTQRPRYLDLAYLLNVSFQSKF</sequence>
<feature type="transmembrane region" description="Helical" evidence="9">
    <location>
        <begin position="65"/>
        <end position="88"/>
    </location>
</feature>
<reference evidence="11" key="1">
    <citation type="submission" date="2016-10" db="EMBL/GenBank/DDBJ databases">
        <authorList>
            <person name="Varghese N."/>
            <person name="Submissions S."/>
        </authorList>
    </citation>
    <scope>NUCLEOTIDE SEQUENCE [LARGE SCALE GENOMIC DNA]</scope>
    <source>
        <strain evidence="11">CGMCC 1.9127</strain>
    </source>
</reference>
<keyword evidence="6 9" id="KW-0812">Transmembrane</keyword>
<evidence type="ECO:0000256" key="9">
    <source>
        <dbReference type="SAM" id="Phobius"/>
    </source>
</evidence>
<evidence type="ECO:0000313" key="10">
    <source>
        <dbReference type="EMBL" id="SEL26064.1"/>
    </source>
</evidence>
<evidence type="ECO:0000313" key="11">
    <source>
        <dbReference type="Proteomes" id="UP000199297"/>
    </source>
</evidence>
<dbReference type="AlphaFoldDB" id="A0A1H7NRV8"/>
<evidence type="ECO:0000256" key="2">
    <source>
        <dbReference type="ARBA" id="ARBA00009474"/>
    </source>
</evidence>
<dbReference type="NCBIfam" id="NF002493">
    <property type="entry name" value="PRK01816.1"/>
    <property type="match status" value="1"/>
</dbReference>
<comment type="similarity">
    <text evidence="2">Belongs to the UPF0208 family.</text>
</comment>
<keyword evidence="8 9" id="KW-0472">Membrane</keyword>
<dbReference type="RefSeq" id="WP_085285038.1">
    <property type="nucleotide sequence ID" value="NZ_FOBI01000008.1"/>
</dbReference>
<evidence type="ECO:0000256" key="1">
    <source>
        <dbReference type="ARBA" id="ARBA00004429"/>
    </source>
</evidence>
<keyword evidence="11" id="KW-1185">Reference proteome</keyword>
<keyword evidence="4" id="KW-1003">Cell membrane</keyword>
<keyword evidence="5" id="KW-0997">Cell inner membrane</keyword>
<dbReference type="EMBL" id="FOBI01000008">
    <property type="protein sequence ID" value="SEL26064.1"/>
    <property type="molecule type" value="Genomic_DNA"/>
</dbReference>
<evidence type="ECO:0000256" key="5">
    <source>
        <dbReference type="ARBA" id="ARBA00022519"/>
    </source>
</evidence>
<evidence type="ECO:0000256" key="6">
    <source>
        <dbReference type="ARBA" id="ARBA00022692"/>
    </source>
</evidence>
<dbReference type="Proteomes" id="UP000199297">
    <property type="component" value="Unassembled WGS sequence"/>
</dbReference>
<evidence type="ECO:0000256" key="7">
    <source>
        <dbReference type="ARBA" id="ARBA00022989"/>
    </source>
</evidence>
<name>A0A1H7NRV8_9GAMM</name>
<dbReference type="Pfam" id="PF04217">
    <property type="entry name" value="DUF412"/>
    <property type="match status" value="1"/>
</dbReference>
<dbReference type="OrthoDB" id="7066670at2"/>
<proteinExistence type="inferred from homology"/>
<evidence type="ECO:0000256" key="3">
    <source>
        <dbReference type="ARBA" id="ARBA00018831"/>
    </source>
</evidence>
<accession>A0A1H7NRV8</accession>
<organism evidence="10 11">
    <name type="scientific">Colwellia chukchiensis</name>
    <dbReference type="NCBI Taxonomy" id="641665"/>
    <lineage>
        <taxon>Bacteria</taxon>
        <taxon>Pseudomonadati</taxon>
        <taxon>Pseudomonadota</taxon>
        <taxon>Gammaproteobacteria</taxon>
        <taxon>Alteromonadales</taxon>
        <taxon>Colwelliaceae</taxon>
        <taxon>Colwellia</taxon>
    </lineage>
</organism>
<keyword evidence="7 9" id="KW-1133">Transmembrane helix</keyword>
<dbReference type="STRING" id="641665.GCA_002104455_03539"/>